<evidence type="ECO:0000256" key="1">
    <source>
        <dbReference type="SAM" id="Phobius"/>
    </source>
</evidence>
<evidence type="ECO:0000313" key="3">
    <source>
        <dbReference type="Proteomes" id="UP000281985"/>
    </source>
</evidence>
<sequence length="145" mass="16268">MESVKRIEVLLERYFEGETTLVEEKTLRDYFTGEDVAPHLEVYCGMFSAFAKAQQETLPTTIKIPSKKRNWSWIASVAATVIIAIGLFSQLNQNAGYEGTYENEEVAVLKAKQAFGVMSKMFNQSTAQLEVVSEFQNAPAPFITN</sequence>
<evidence type="ECO:0000313" key="2">
    <source>
        <dbReference type="EMBL" id="RMB57570.1"/>
    </source>
</evidence>
<proteinExistence type="predicted"/>
<dbReference type="Proteomes" id="UP000281985">
    <property type="component" value="Unassembled WGS sequence"/>
</dbReference>
<reference evidence="2 3" key="1">
    <citation type="submission" date="2018-10" db="EMBL/GenBank/DDBJ databases">
        <title>Dokdonia luteus sp. nov., isolated from sea water.</title>
        <authorList>
            <person name="Zhou L.Y."/>
            <person name="Du Z.J."/>
        </authorList>
    </citation>
    <scope>NUCLEOTIDE SEQUENCE [LARGE SCALE GENOMIC DNA]</scope>
    <source>
        <strain evidence="2 3">SH27</strain>
    </source>
</reference>
<keyword evidence="1" id="KW-0472">Membrane</keyword>
<dbReference type="AlphaFoldDB" id="A0A3M0FXV7"/>
<feature type="transmembrane region" description="Helical" evidence="1">
    <location>
        <begin position="71"/>
        <end position="91"/>
    </location>
</feature>
<keyword evidence="3" id="KW-1185">Reference proteome</keyword>
<dbReference type="OrthoDB" id="1098521at2"/>
<dbReference type="EMBL" id="REFV01000010">
    <property type="protein sequence ID" value="RMB57570.1"/>
    <property type="molecule type" value="Genomic_DNA"/>
</dbReference>
<accession>A0A3M0FXV7</accession>
<keyword evidence="1" id="KW-1133">Transmembrane helix</keyword>
<name>A0A3M0FXV7_9FLAO</name>
<dbReference type="RefSeq" id="WP_121917677.1">
    <property type="nucleotide sequence ID" value="NZ_REFV01000010.1"/>
</dbReference>
<comment type="caution">
    <text evidence="2">The sequence shown here is derived from an EMBL/GenBank/DDBJ whole genome shotgun (WGS) entry which is preliminary data.</text>
</comment>
<organism evidence="2 3">
    <name type="scientific">Dokdonia sinensis</name>
    <dbReference type="NCBI Taxonomy" id="2479847"/>
    <lineage>
        <taxon>Bacteria</taxon>
        <taxon>Pseudomonadati</taxon>
        <taxon>Bacteroidota</taxon>
        <taxon>Flavobacteriia</taxon>
        <taxon>Flavobacteriales</taxon>
        <taxon>Flavobacteriaceae</taxon>
        <taxon>Dokdonia</taxon>
    </lineage>
</organism>
<protein>
    <submittedName>
        <fullName evidence="2">Uncharacterized protein</fullName>
    </submittedName>
</protein>
<keyword evidence="1" id="KW-0812">Transmembrane</keyword>
<gene>
    <name evidence="2" type="ORF">EAX61_10635</name>
</gene>